<evidence type="ECO:0000313" key="2">
    <source>
        <dbReference type="Proteomes" id="UP000321532"/>
    </source>
</evidence>
<dbReference type="InterPro" id="IPR035093">
    <property type="entry name" value="RelE/ParE_toxin_dom_sf"/>
</dbReference>
<organism evidence="1 2">
    <name type="scientific">Adhaeribacter aerolatus</name>
    <dbReference type="NCBI Taxonomy" id="670289"/>
    <lineage>
        <taxon>Bacteria</taxon>
        <taxon>Pseudomonadati</taxon>
        <taxon>Bacteroidota</taxon>
        <taxon>Cytophagia</taxon>
        <taxon>Cytophagales</taxon>
        <taxon>Hymenobacteraceae</taxon>
        <taxon>Adhaeribacter</taxon>
    </lineage>
</organism>
<reference evidence="1 2" key="1">
    <citation type="submission" date="2019-07" db="EMBL/GenBank/DDBJ databases">
        <title>Whole genome shotgun sequence of Adhaeribacter aerolatus NBRC 106133.</title>
        <authorList>
            <person name="Hosoyama A."/>
            <person name="Uohara A."/>
            <person name="Ohji S."/>
            <person name="Ichikawa N."/>
        </authorList>
    </citation>
    <scope>NUCLEOTIDE SEQUENCE [LARGE SCALE GENOMIC DNA]</scope>
    <source>
        <strain evidence="1 2">NBRC 106133</strain>
    </source>
</reference>
<dbReference type="RefSeq" id="WP_146905272.1">
    <property type="nucleotide sequence ID" value="NZ_BJYS01000058.1"/>
</dbReference>
<dbReference type="InterPro" id="IPR009241">
    <property type="entry name" value="HigB-like"/>
</dbReference>
<dbReference type="Proteomes" id="UP000321532">
    <property type="component" value="Unassembled WGS sequence"/>
</dbReference>
<sequence>MKNIQRVEYEEEAIEFLDSLSHQTREKLFVLINRTEQGIEGPWFKKLRGQKNLYEFRMSADNTWYRLFAFYSKEEKSLIICINGFQKKQNATPKQEIDRAEKLRKFYGGG</sequence>
<keyword evidence="2" id="KW-1185">Reference proteome</keyword>
<dbReference type="Pfam" id="PF05973">
    <property type="entry name" value="Gp49"/>
    <property type="match status" value="1"/>
</dbReference>
<dbReference type="Gene3D" id="3.30.2310.20">
    <property type="entry name" value="RelE-like"/>
    <property type="match status" value="1"/>
</dbReference>
<dbReference type="OrthoDB" id="573082at2"/>
<comment type="caution">
    <text evidence="1">The sequence shown here is derived from an EMBL/GenBank/DDBJ whole genome shotgun (WGS) entry which is preliminary data.</text>
</comment>
<gene>
    <name evidence="1" type="ORF">AAE02nite_49900</name>
</gene>
<dbReference type="EMBL" id="BJYS01000058">
    <property type="protein sequence ID" value="GEO07326.1"/>
    <property type="molecule type" value="Genomic_DNA"/>
</dbReference>
<evidence type="ECO:0000313" key="1">
    <source>
        <dbReference type="EMBL" id="GEO07326.1"/>
    </source>
</evidence>
<protein>
    <recommendedName>
        <fullName evidence="3">Toxin RelE</fullName>
    </recommendedName>
</protein>
<name>A0A512B5T0_9BACT</name>
<proteinExistence type="predicted"/>
<dbReference type="AlphaFoldDB" id="A0A512B5T0"/>
<evidence type="ECO:0008006" key="3">
    <source>
        <dbReference type="Google" id="ProtNLM"/>
    </source>
</evidence>
<accession>A0A512B5T0</accession>